<dbReference type="GO" id="GO:0009279">
    <property type="term" value="C:cell outer membrane"/>
    <property type="evidence" value="ECO:0007669"/>
    <property type="project" value="UniProtKB-SubCell"/>
</dbReference>
<dbReference type="Gene3D" id="1.25.40.390">
    <property type="match status" value="1"/>
</dbReference>
<comment type="subcellular location">
    <subcellularLocation>
        <location evidence="1">Cell outer membrane</location>
    </subcellularLocation>
</comment>
<keyword evidence="9" id="KW-1185">Reference proteome</keyword>
<evidence type="ECO:0000256" key="4">
    <source>
        <dbReference type="ARBA" id="ARBA00023136"/>
    </source>
</evidence>
<dbReference type="Proteomes" id="UP000199666">
    <property type="component" value="Unassembled WGS sequence"/>
</dbReference>
<keyword evidence="4" id="KW-0472">Membrane</keyword>
<keyword evidence="3" id="KW-0732">Signal</keyword>
<evidence type="ECO:0000256" key="1">
    <source>
        <dbReference type="ARBA" id="ARBA00004442"/>
    </source>
</evidence>
<dbReference type="InterPro" id="IPR012944">
    <property type="entry name" value="SusD_RagB_dom"/>
</dbReference>
<feature type="domain" description="RagB/SusD" evidence="6">
    <location>
        <begin position="337"/>
        <end position="419"/>
    </location>
</feature>
<evidence type="ECO:0000313" key="8">
    <source>
        <dbReference type="EMBL" id="SFH43410.1"/>
    </source>
</evidence>
<protein>
    <submittedName>
        <fullName evidence="8">SusD family protein</fullName>
    </submittedName>
</protein>
<proteinExistence type="inferred from homology"/>
<comment type="similarity">
    <text evidence="2">Belongs to the SusD family.</text>
</comment>
<dbReference type="InterPro" id="IPR011990">
    <property type="entry name" value="TPR-like_helical_dom_sf"/>
</dbReference>
<dbReference type="Gene3D" id="1.25.40.900">
    <property type="match status" value="1"/>
</dbReference>
<accession>A0A1I3A0J4</accession>
<dbReference type="AlphaFoldDB" id="A0A1I3A0J4"/>
<feature type="domain" description="SusD-like N-terminal" evidence="7">
    <location>
        <begin position="49"/>
        <end position="233"/>
    </location>
</feature>
<name>A0A1I3A0J4_9SPHI</name>
<reference evidence="8 9" key="1">
    <citation type="submission" date="2016-10" db="EMBL/GenBank/DDBJ databases">
        <authorList>
            <person name="de Groot N.N."/>
        </authorList>
    </citation>
    <scope>NUCLEOTIDE SEQUENCE [LARGE SCALE GENOMIC DNA]</scope>
    <source>
        <strain evidence="8 9">DSM 18684</strain>
    </source>
</reference>
<evidence type="ECO:0000256" key="5">
    <source>
        <dbReference type="ARBA" id="ARBA00023237"/>
    </source>
</evidence>
<dbReference type="InterPro" id="IPR033985">
    <property type="entry name" value="SusD-like_N"/>
</dbReference>
<dbReference type="SUPFAM" id="SSF48452">
    <property type="entry name" value="TPR-like"/>
    <property type="match status" value="1"/>
</dbReference>
<dbReference type="Pfam" id="PF07980">
    <property type="entry name" value="SusD_RagB"/>
    <property type="match status" value="1"/>
</dbReference>
<keyword evidence="5" id="KW-0998">Cell outer membrane</keyword>
<evidence type="ECO:0000313" key="9">
    <source>
        <dbReference type="Proteomes" id="UP000199666"/>
    </source>
</evidence>
<dbReference type="STRING" id="414048.SAMN04489864_11262"/>
<evidence type="ECO:0000256" key="3">
    <source>
        <dbReference type="ARBA" id="ARBA00022729"/>
    </source>
</evidence>
<evidence type="ECO:0000259" key="6">
    <source>
        <dbReference type="Pfam" id="PF07980"/>
    </source>
</evidence>
<organism evidence="8 9">
    <name type="scientific">Pedobacter insulae</name>
    <dbReference type="NCBI Taxonomy" id="414048"/>
    <lineage>
        <taxon>Bacteria</taxon>
        <taxon>Pseudomonadati</taxon>
        <taxon>Bacteroidota</taxon>
        <taxon>Sphingobacteriia</taxon>
        <taxon>Sphingobacteriales</taxon>
        <taxon>Sphingobacteriaceae</taxon>
        <taxon>Pedobacter</taxon>
    </lineage>
</organism>
<dbReference type="EMBL" id="FOPP01000012">
    <property type="protein sequence ID" value="SFH43410.1"/>
    <property type="molecule type" value="Genomic_DNA"/>
</dbReference>
<evidence type="ECO:0000259" key="7">
    <source>
        <dbReference type="Pfam" id="PF14322"/>
    </source>
</evidence>
<evidence type="ECO:0000256" key="2">
    <source>
        <dbReference type="ARBA" id="ARBA00006275"/>
    </source>
</evidence>
<dbReference type="PROSITE" id="PS51257">
    <property type="entry name" value="PROKAR_LIPOPROTEIN"/>
    <property type="match status" value="1"/>
</dbReference>
<gene>
    <name evidence="8" type="ORF">SAMN04489864_11262</name>
</gene>
<dbReference type="Pfam" id="PF14322">
    <property type="entry name" value="SusD-like_3"/>
    <property type="match status" value="1"/>
</dbReference>
<sequence>MRIVSNKILVMTGFLVLFSMAACKKWVDNTPQPLQVDESKVFSTEQGFRETLNGVYLQMGAETLYGKEMTMGVLSLAGRNFDVVNANTATKLHYQAATYNFTALEMTTYTAKLWNKMYATIANLNNLLDNIERRKALFTGQNYNTFKGEVLALRAYLHFDLLRMFSPIEAGAIGIPYVTAVNPGQVQSGTVGNTLDKCIADLTAAEALLSATDLTNIRMTKWGVKGLLARLYLYRSDKVKAAENALAVINSNNFALTVSSNADLFFAKESLFKLQIFANNYFAYFRSIFGAPSLIGLAATSQVAIYGTANTDYRKSFIDVNTGNALGTPILPKKFNATAANSFPMLRLSEQYYILAECANDVATGLNYLNQVRAARNLSAPLTTVNVPDAAALTTEITNEYRKEFIGEGQMFFYYKRKNTAFTALPFALPIAANPSYTFVRPE</sequence>
<dbReference type="Gene3D" id="2.20.20.130">
    <property type="match status" value="1"/>
</dbReference>